<dbReference type="RefSeq" id="XP_013248276.1">
    <property type="nucleotide sequence ID" value="XM_013392822.1"/>
</dbReference>
<dbReference type="Proteomes" id="UP000018050">
    <property type="component" value="Unassembled WGS sequence"/>
</dbReference>
<feature type="region of interest" description="Disordered" evidence="2">
    <location>
        <begin position="1"/>
        <end position="80"/>
    </location>
</feature>
<dbReference type="EMBL" id="HG672186">
    <property type="protein sequence ID" value="CDI82253.1"/>
    <property type="molecule type" value="Genomic_DNA"/>
</dbReference>
<sequence length="415" mass="44514">MDSVNDPSNPAAQQTPTSSIRGKATPDEILPSERAPSNLQPAEQRHFISPYWPPTSNTDSERTVVGTTGDDKLDSALTTPDEVKQQSVHEIEGAVKGEAHISSEFLDDFSHLKKLDLRPCSFTSLADAFRASLCVVRCLRGMLYLNSGCAGIGFAESQPGDNGSIQGLHSGSRPAAADVLSHQESFVADEAAYGHLLKQPDSASEEPGSGPAQAVSEGTSETSRKGLSSPVQRPLPPSGCSGLAQGGILERLPQPQVVPGVFTSETAQTQGRLEYELSVCKALLLLQHLSPNSTTTVEESPAVTSPQRASSQNIAAGAALYSPYTSTQKTSELTKVSDSSCRGFQAAILEILLRVRLLQGTQQLVRADFARLLHQQQKQQQQLLKAVQTTVMKLEAERDSLLGRVQRLSTFVSRK</sequence>
<feature type="region of interest" description="Disordered" evidence="2">
    <location>
        <begin position="200"/>
        <end position="246"/>
    </location>
</feature>
<protein>
    <submittedName>
        <fullName evidence="3">Uncharacterized protein</fullName>
    </submittedName>
</protein>
<dbReference type="AlphaFoldDB" id="U6GSJ0"/>
<feature type="coiled-coil region" evidence="1">
    <location>
        <begin position="377"/>
        <end position="404"/>
    </location>
</feature>
<keyword evidence="1" id="KW-0175">Coiled coil</keyword>
<evidence type="ECO:0000313" key="3">
    <source>
        <dbReference type="EMBL" id="CDI82253.1"/>
    </source>
</evidence>
<keyword evidence="4" id="KW-1185">Reference proteome</keyword>
<feature type="compositionally biased region" description="Polar residues" evidence="2">
    <location>
        <begin position="216"/>
        <end position="231"/>
    </location>
</feature>
<dbReference type="OrthoDB" id="346936at2759"/>
<name>U6GSJ0_EIMAC</name>
<organism evidence="3 4">
    <name type="scientific">Eimeria acervulina</name>
    <name type="common">Coccidian parasite</name>
    <dbReference type="NCBI Taxonomy" id="5801"/>
    <lineage>
        <taxon>Eukaryota</taxon>
        <taxon>Sar</taxon>
        <taxon>Alveolata</taxon>
        <taxon>Apicomplexa</taxon>
        <taxon>Conoidasida</taxon>
        <taxon>Coccidia</taxon>
        <taxon>Eucoccidiorida</taxon>
        <taxon>Eimeriorina</taxon>
        <taxon>Eimeriidae</taxon>
        <taxon>Eimeria</taxon>
    </lineage>
</organism>
<dbReference type="GeneID" id="25274625"/>
<dbReference type="VEuPathDB" id="ToxoDB:EAH_00065550"/>
<dbReference type="OMA" id="CLRGMLY"/>
<accession>U6GSJ0</accession>
<evidence type="ECO:0000256" key="2">
    <source>
        <dbReference type="SAM" id="MobiDB-lite"/>
    </source>
</evidence>
<feature type="compositionally biased region" description="Polar residues" evidence="2">
    <location>
        <begin position="1"/>
        <end position="20"/>
    </location>
</feature>
<reference evidence="3" key="1">
    <citation type="submission" date="2013-10" db="EMBL/GenBank/DDBJ databases">
        <title>Genomic analysis of the causative agents of coccidiosis in chickens.</title>
        <authorList>
            <person name="Reid A.J."/>
            <person name="Blake D."/>
            <person name="Billington K."/>
            <person name="Browne H."/>
            <person name="Dunn M."/>
            <person name="Hung S."/>
            <person name="Kawahara F."/>
            <person name="Miranda-Saavedra D."/>
            <person name="Mourier T."/>
            <person name="Nagra H."/>
            <person name="Otto T.D."/>
            <person name="Rawlings N."/>
            <person name="Sanchez A."/>
            <person name="Sanders M."/>
            <person name="Subramaniam C."/>
            <person name="Tay Y."/>
            <person name="Dear P."/>
            <person name="Doerig C."/>
            <person name="Gruber A."/>
            <person name="Parkinson J."/>
            <person name="Shirley M."/>
            <person name="Wan K.L."/>
            <person name="Berriman M."/>
            <person name="Tomley F."/>
            <person name="Pain A."/>
        </authorList>
    </citation>
    <scope>NUCLEOTIDE SEQUENCE</scope>
    <source>
        <strain evidence="3">Houghton</strain>
    </source>
</reference>
<gene>
    <name evidence="3" type="ORF">EAH_00065550</name>
</gene>
<reference evidence="3" key="2">
    <citation type="submission" date="2013-10" db="EMBL/GenBank/DDBJ databases">
        <authorList>
            <person name="Aslett M."/>
        </authorList>
    </citation>
    <scope>NUCLEOTIDE SEQUENCE</scope>
    <source>
        <strain evidence="3">Houghton</strain>
    </source>
</reference>
<evidence type="ECO:0000313" key="4">
    <source>
        <dbReference type="Proteomes" id="UP000018050"/>
    </source>
</evidence>
<evidence type="ECO:0000256" key="1">
    <source>
        <dbReference type="SAM" id="Coils"/>
    </source>
</evidence>
<proteinExistence type="predicted"/>